<dbReference type="EMBL" id="FOPM01000006">
    <property type="protein sequence ID" value="SFG57824.1"/>
    <property type="molecule type" value="Genomic_DNA"/>
</dbReference>
<organism evidence="1 2">
    <name type="scientific">Methylobacterium gossipiicola</name>
    <dbReference type="NCBI Taxonomy" id="582675"/>
    <lineage>
        <taxon>Bacteria</taxon>
        <taxon>Pseudomonadati</taxon>
        <taxon>Pseudomonadota</taxon>
        <taxon>Alphaproteobacteria</taxon>
        <taxon>Hyphomicrobiales</taxon>
        <taxon>Methylobacteriaceae</taxon>
        <taxon>Methylobacterium</taxon>
    </lineage>
</organism>
<keyword evidence="2" id="KW-1185">Reference proteome</keyword>
<sequence length="162" mass="17729">MARSGLGTHPSPCILYRPLAGRYRYHSPVDTLDRPCTGLDGDHTAIVALDRPRAGWYLDHTAVSPLHRPCTGRDGDHTAIVSLDRPFTGRYLDHTSIVTLYTARARPDGHHMTIGTLEATSAVGNGHGHSVRAGELTRHRIPPNLTQSKADLTKNAVRPRSM</sequence>
<dbReference type="AlphaFoldDB" id="A0A1I2SYL1"/>
<gene>
    <name evidence="1" type="ORF">SAMN05192565_1064</name>
</gene>
<protein>
    <submittedName>
        <fullName evidence="1">Uncharacterized protein</fullName>
    </submittedName>
</protein>
<name>A0A1I2SYL1_9HYPH</name>
<accession>A0A1I2SYL1</accession>
<proteinExistence type="predicted"/>
<evidence type="ECO:0000313" key="1">
    <source>
        <dbReference type="EMBL" id="SFG57824.1"/>
    </source>
</evidence>
<dbReference type="STRING" id="582675.SAMN05192565_1064"/>
<reference evidence="2" key="1">
    <citation type="submission" date="2016-10" db="EMBL/GenBank/DDBJ databases">
        <authorList>
            <person name="Varghese N."/>
            <person name="Submissions S."/>
        </authorList>
    </citation>
    <scope>NUCLEOTIDE SEQUENCE [LARGE SCALE GENOMIC DNA]</scope>
    <source>
        <strain evidence="2">Gh-105</strain>
    </source>
</reference>
<dbReference type="Proteomes" id="UP000199229">
    <property type="component" value="Unassembled WGS sequence"/>
</dbReference>
<evidence type="ECO:0000313" key="2">
    <source>
        <dbReference type="Proteomes" id="UP000199229"/>
    </source>
</evidence>